<dbReference type="Proteomes" id="UP000054144">
    <property type="component" value="Unassembled WGS sequence"/>
</dbReference>
<dbReference type="AlphaFoldDB" id="A0A0D7AH54"/>
<protein>
    <submittedName>
        <fullName evidence="2">Uncharacterized protein</fullName>
    </submittedName>
</protein>
<feature type="compositionally biased region" description="Polar residues" evidence="1">
    <location>
        <begin position="94"/>
        <end position="103"/>
    </location>
</feature>
<feature type="region of interest" description="Disordered" evidence="1">
    <location>
        <begin position="62"/>
        <end position="129"/>
    </location>
</feature>
<organism evidence="2 3">
    <name type="scientific">Fistulina hepatica ATCC 64428</name>
    <dbReference type="NCBI Taxonomy" id="1128425"/>
    <lineage>
        <taxon>Eukaryota</taxon>
        <taxon>Fungi</taxon>
        <taxon>Dikarya</taxon>
        <taxon>Basidiomycota</taxon>
        <taxon>Agaricomycotina</taxon>
        <taxon>Agaricomycetes</taxon>
        <taxon>Agaricomycetidae</taxon>
        <taxon>Agaricales</taxon>
        <taxon>Fistulinaceae</taxon>
        <taxon>Fistulina</taxon>
    </lineage>
</organism>
<feature type="compositionally biased region" description="Basic residues" evidence="1">
    <location>
        <begin position="110"/>
        <end position="121"/>
    </location>
</feature>
<name>A0A0D7AH54_9AGAR</name>
<dbReference type="EMBL" id="KN881675">
    <property type="protein sequence ID" value="KIY50636.1"/>
    <property type="molecule type" value="Genomic_DNA"/>
</dbReference>
<evidence type="ECO:0000313" key="3">
    <source>
        <dbReference type="Proteomes" id="UP000054144"/>
    </source>
</evidence>
<keyword evidence="3" id="KW-1185">Reference proteome</keyword>
<accession>A0A0D7AH54</accession>
<evidence type="ECO:0000256" key="1">
    <source>
        <dbReference type="SAM" id="MobiDB-lite"/>
    </source>
</evidence>
<evidence type="ECO:0000313" key="2">
    <source>
        <dbReference type="EMBL" id="KIY50636.1"/>
    </source>
</evidence>
<proteinExistence type="predicted"/>
<reference evidence="2 3" key="1">
    <citation type="journal article" date="2015" name="Fungal Genet. Biol.">
        <title>Evolution of novel wood decay mechanisms in Agaricales revealed by the genome sequences of Fistulina hepatica and Cylindrobasidium torrendii.</title>
        <authorList>
            <person name="Floudas D."/>
            <person name="Held B.W."/>
            <person name="Riley R."/>
            <person name="Nagy L.G."/>
            <person name="Koehler G."/>
            <person name="Ransdell A.S."/>
            <person name="Younus H."/>
            <person name="Chow J."/>
            <person name="Chiniquy J."/>
            <person name="Lipzen A."/>
            <person name="Tritt A."/>
            <person name="Sun H."/>
            <person name="Haridas S."/>
            <person name="LaButti K."/>
            <person name="Ohm R.A."/>
            <person name="Kues U."/>
            <person name="Blanchette R.A."/>
            <person name="Grigoriev I.V."/>
            <person name="Minto R.E."/>
            <person name="Hibbett D.S."/>
        </authorList>
    </citation>
    <scope>NUCLEOTIDE SEQUENCE [LARGE SCALE GENOMIC DNA]</scope>
    <source>
        <strain evidence="2 3">ATCC 64428</strain>
    </source>
</reference>
<gene>
    <name evidence="2" type="ORF">FISHEDRAFT_57435</name>
</gene>
<feature type="compositionally biased region" description="Basic and acidic residues" evidence="1">
    <location>
        <begin position="62"/>
        <end position="75"/>
    </location>
</feature>
<sequence>MYYRLGRGGIPATTRITDISTSRDNMLSAGRQADDTRAAYRARIRKSQNWTPTCSQDVERKSAPEWKRTRNEGSRRIRQTSAGSRRIRLAVYGMTQTDEQTGPQIGVNRTQRRSKRSKRGTRKSEVQCTKTRSAKTLLDPDTLQVEGGRQEPREVQALGSTSYILEFRRLPKTSTYFVWRRKKLKSKIYYILCVWDVKSELKYFVEYPSLVDRLKMQLVIPACWLYADGR</sequence>